<reference evidence="1 2" key="1">
    <citation type="submission" date="2019-02" db="EMBL/GenBank/DDBJ databases">
        <title>The genomic architecture of introgression among sibling species of bacteria.</title>
        <authorList>
            <person name="Cavassim M.I.A."/>
            <person name="Moeskjaer S."/>
            <person name="Moslemi C."/>
            <person name="Fields B."/>
            <person name="Bachmann A."/>
            <person name="Vilhjalmsson B."/>
            <person name="Schierup M.H."/>
            <person name="Young J.P.W."/>
            <person name="Andersen S.U."/>
        </authorList>
    </citation>
    <scope>NUCLEOTIDE SEQUENCE [LARGE SCALE GENOMIC DNA]</scope>
    <source>
        <strain evidence="1 2">SM145A</strain>
    </source>
</reference>
<gene>
    <name evidence="1" type="ORF">ELI03_00520</name>
</gene>
<dbReference type="AlphaFoldDB" id="A0A4Q8XUD0"/>
<organism evidence="1 2">
    <name type="scientific">Rhizobium leguminosarum</name>
    <dbReference type="NCBI Taxonomy" id="384"/>
    <lineage>
        <taxon>Bacteria</taxon>
        <taxon>Pseudomonadati</taxon>
        <taxon>Pseudomonadota</taxon>
        <taxon>Alphaproteobacteria</taxon>
        <taxon>Hyphomicrobiales</taxon>
        <taxon>Rhizobiaceae</taxon>
        <taxon>Rhizobium/Agrobacterium group</taxon>
        <taxon>Rhizobium</taxon>
    </lineage>
</organism>
<evidence type="ECO:0000313" key="1">
    <source>
        <dbReference type="EMBL" id="TAX70331.1"/>
    </source>
</evidence>
<dbReference type="Proteomes" id="UP000293652">
    <property type="component" value="Unassembled WGS sequence"/>
</dbReference>
<evidence type="ECO:0000313" key="2">
    <source>
        <dbReference type="Proteomes" id="UP000293652"/>
    </source>
</evidence>
<sequence>MSMFPLIPVITALSSELGRPICASVAAAHSADPHDGRIITMAGIAFDQGRHSRSKASPKALASVPPLFNRLRPLHRFQ</sequence>
<comment type="caution">
    <text evidence="1">The sequence shown here is derived from an EMBL/GenBank/DDBJ whole genome shotgun (WGS) entry which is preliminary data.</text>
</comment>
<name>A0A4Q8XUD0_RHILE</name>
<dbReference type="EMBL" id="SIPC01000001">
    <property type="protein sequence ID" value="TAX70331.1"/>
    <property type="molecule type" value="Genomic_DNA"/>
</dbReference>
<proteinExistence type="predicted"/>
<protein>
    <submittedName>
        <fullName evidence="1">Uncharacterized protein</fullName>
    </submittedName>
</protein>
<accession>A0A4Q8XUD0</accession>